<feature type="domain" description="Endonuclease/exonuclease/phosphatase" evidence="2">
    <location>
        <begin position="109"/>
        <end position="251"/>
    </location>
</feature>
<dbReference type="Gene3D" id="3.60.10.10">
    <property type="entry name" value="Endonuclease/exonuclease/phosphatase"/>
    <property type="match status" value="1"/>
</dbReference>
<accession>A0A8J2HGK1</accession>
<dbReference type="OrthoDB" id="1421278at2759"/>
<keyword evidence="1" id="KW-0472">Membrane</keyword>
<keyword evidence="4" id="KW-1185">Reference proteome</keyword>
<evidence type="ECO:0000256" key="1">
    <source>
        <dbReference type="SAM" id="Phobius"/>
    </source>
</evidence>
<reference evidence="3" key="1">
    <citation type="submission" date="2021-04" db="EMBL/GenBank/DDBJ databases">
        <authorList>
            <person name="Chebbi M.A.C M."/>
        </authorList>
    </citation>
    <scope>NUCLEOTIDE SEQUENCE</scope>
</reference>
<protein>
    <recommendedName>
        <fullName evidence="2">Endonuclease/exonuclease/phosphatase domain-containing protein</fullName>
    </recommendedName>
</protein>
<evidence type="ECO:0000313" key="3">
    <source>
        <dbReference type="EMBL" id="CAG5100739.1"/>
    </source>
</evidence>
<name>A0A8J2HGK1_COTCN</name>
<dbReference type="Proteomes" id="UP000786811">
    <property type="component" value="Unassembled WGS sequence"/>
</dbReference>
<dbReference type="InterPro" id="IPR036691">
    <property type="entry name" value="Endo/exonu/phosph_ase_sf"/>
</dbReference>
<organism evidence="3 4">
    <name type="scientific">Cotesia congregata</name>
    <name type="common">Parasitoid wasp</name>
    <name type="synonym">Apanteles congregatus</name>
    <dbReference type="NCBI Taxonomy" id="51543"/>
    <lineage>
        <taxon>Eukaryota</taxon>
        <taxon>Metazoa</taxon>
        <taxon>Ecdysozoa</taxon>
        <taxon>Arthropoda</taxon>
        <taxon>Hexapoda</taxon>
        <taxon>Insecta</taxon>
        <taxon>Pterygota</taxon>
        <taxon>Neoptera</taxon>
        <taxon>Endopterygota</taxon>
        <taxon>Hymenoptera</taxon>
        <taxon>Apocrita</taxon>
        <taxon>Ichneumonoidea</taxon>
        <taxon>Braconidae</taxon>
        <taxon>Microgastrinae</taxon>
        <taxon>Cotesia</taxon>
    </lineage>
</organism>
<comment type="caution">
    <text evidence="3">The sequence shown here is derived from an EMBL/GenBank/DDBJ whole genome shotgun (WGS) entry which is preliminary data.</text>
</comment>
<dbReference type="Pfam" id="PF14529">
    <property type="entry name" value="Exo_endo_phos_2"/>
    <property type="match status" value="1"/>
</dbReference>
<dbReference type="SUPFAM" id="SSF56219">
    <property type="entry name" value="DNase I-like"/>
    <property type="match status" value="1"/>
</dbReference>
<evidence type="ECO:0000313" key="4">
    <source>
        <dbReference type="Proteomes" id="UP000786811"/>
    </source>
</evidence>
<dbReference type="AlphaFoldDB" id="A0A8J2HGK1"/>
<keyword evidence="1" id="KW-0812">Transmembrane</keyword>
<sequence length="872" mass="98939">MKKAKLNGTINITFWNLHGLGNIKGCSLINSSDILATCETWCTCPPSTPPTTLSNYNTFWANAVREHAIGRASGGLLTAISKKYTSTVLDITPWWIFNLIIAGSTTLIIGSVYFRKCLNLNYLLDLFQDTIDEIKTAHTYDAFILGGDSNAKVGSMNPWPEELFLDSALQNSMSSSDKSICDRGRRLMDFMLENDFVLLNGRTQSDVPAQPTFDGAGTSIIDLVWIDLPALHHVVDLEVVLEPTLSDHRPVNLKIAVDIAVDVENVKACNTRKPLTPSLRIKWSDNAKDDYSYHLANCISPISSNDLDSQYNSIHSAIFTAADKANLVMRRSNSGQSFSNEDSPWYDLECKLAKREYRKSLKIYKKENHSQPARTEAAKYKKIYRDICKVKQKEYNKQINDAFNAVSMPTNFWAAIRKLTYKTGLRSSIPIDSWNDFYSKVYSLRHIAPPILVRIFNDTLDSEITYIELNAVLSSLKVGKAAGPDLLPNEVYKSLTPHWKENLRCLYNNIVTFKAAGRHKECPEQFRRYKGTSLNIVKTYSYLGVKISSTTMGLSALKSATNKAKCATGATVALLARAKCDSLKVFTKLFDTMVASVFLYAFPAWGLWYRNSLESVQTQFYKRIYNLPRNTPDWVLHLEFGLTPVAWKAMHMLWNWTIKTLKNNESLFSKICLVRLFQLAKSSPQTQPFNWATQFREFLIECDCVELMESLDPCLWEDKTNSIFTKYRNILLNKDIESARISKSLEFGIQRPLQLAPAKYVVVKTSLTVKRIFAQLRLANKLYCQLIINNQIIRFTPNTSCQLCNLHDLDNIEHFLLKCPLFSALRNYHLGCFLGTDVPLSSLLNTTDIKTILAIVNFTEKSAQLRAWALNQ</sequence>
<evidence type="ECO:0000259" key="2">
    <source>
        <dbReference type="Pfam" id="PF14529"/>
    </source>
</evidence>
<dbReference type="EMBL" id="CAJNRD030001122">
    <property type="protein sequence ID" value="CAG5100739.1"/>
    <property type="molecule type" value="Genomic_DNA"/>
</dbReference>
<dbReference type="InterPro" id="IPR005135">
    <property type="entry name" value="Endo/exonuclease/phosphatase"/>
</dbReference>
<feature type="transmembrane region" description="Helical" evidence="1">
    <location>
        <begin position="94"/>
        <end position="114"/>
    </location>
</feature>
<keyword evidence="1" id="KW-1133">Transmembrane helix</keyword>
<proteinExistence type="predicted"/>
<gene>
    <name evidence="3" type="ORF">HICCMSTLAB_LOCUS9812</name>
</gene>
<dbReference type="GO" id="GO:0003824">
    <property type="term" value="F:catalytic activity"/>
    <property type="evidence" value="ECO:0007669"/>
    <property type="project" value="InterPro"/>
</dbReference>